<geneLocation type="plasmid" evidence="4">
    <name>sym pNGR234b</name>
</geneLocation>
<feature type="domain" description="Polysaccharide pyruvyl transferase" evidence="2">
    <location>
        <begin position="49"/>
        <end position="365"/>
    </location>
</feature>
<evidence type="ECO:0000313" key="4">
    <source>
        <dbReference type="Proteomes" id="UP000001054"/>
    </source>
</evidence>
<keyword evidence="4" id="KW-1185">Reference proteome</keyword>
<gene>
    <name evidence="3" type="ordered locus">NGR_b13560</name>
</gene>
<feature type="region of interest" description="Disordered" evidence="1">
    <location>
        <begin position="1"/>
        <end position="29"/>
    </location>
</feature>
<organism evidence="3 4">
    <name type="scientific">Sinorhizobium fredii (strain NBRC 101917 / NGR234)</name>
    <dbReference type="NCBI Taxonomy" id="394"/>
    <lineage>
        <taxon>Bacteria</taxon>
        <taxon>Pseudomonadati</taxon>
        <taxon>Pseudomonadota</taxon>
        <taxon>Alphaproteobacteria</taxon>
        <taxon>Hyphomicrobiales</taxon>
        <taxon>Rhizobiaceae</taxon>
        <taxon>Sinorhizobium/Ensifer group</taxon>
        <taxon>Sinorhizobium</taxon>
    </lineage>
</organism>
<dbReference type="KEGG" id="rhi:NGR_b13560"/>
<dbReference type="Pfam" id="PF04230">
    <property type="entry name" value="PS_pyruv_trans"/>
    <property type="match status" value="1"/>
</dbReference>
<dbReference type="AlphaFoldDB" id="C3KRU9"/>
<name>C3KRU9_SINFN</name>
<evidence type="ECO:0000313" key="3">
    <source>
        <dbReference type="EMBL" id="ACP22807.1"/>
    </source>
</evidence>
<accession>C3KRU9</accession>
<protein>
    <recommendedName>
        <fullName evidence="2">Polysaccharide pyruvyl transferase domain-containing protein</fullName>
    </recommendedName>
</protein>
<dbReference type="HOGENOM" id="CLU_056164_0_0_5"/>
<evidence type="ECO:0000256" key="1">
    <source>
        <dbReference type="SAM" id="MobiDB-lite"/>
    </source>
</evidence>
<reference evidence="4" key="1">
    <citation type="journal article" date="2004" name="J. Bacteriol.">
        <title>An evolutionary hot spot: the pNGR234b replicon of Rhizobium sp. strain NGR234.</title>
        <authorList>
            <person name="Streit W.R."/>
            <person name="Schmitz R.A."/>
            <person name="Perret X."/>
            <person name="Staehelin C."/>
            <person name="Deakin W.J."/>
            <person name="Raasch C."/>
            <person name="Liesegang H."/>
            <person name="Broughton W.J."/>
        </authorList>
    </citation>
    <scope>NUCLEOTIDE SEQUENCE [LARGE SCALE GENOMIC DNA]</scope>
    <source>
        <strain evidence="4">NBRC 101917 / NGR234</strain>
    </source>
</reference>
<dbReference type="Proteomes" id="UP000001054">
    <property type="component" value="Plasmid pNGR234b"/>
</dbReference>
<dbReference type="PANTHER" id="PTHR36836">
    <property type="entry name" value="COLANIC ACID BIOSYNTHESIS PROTEIN WCAK"/>
    <property type="match status" value="1"/>
</dbReference>
<dbReference type="PATRIC" id="fig|394.7.peg.1761"/>
<sequence length="433" mass="47995">MTAGDSIARRLAGPQVDAAPEPGQAGLASPTVRGRRAKIALFGLFGCGNLGNDGSLEAMIEFLRHHRPDADLVCICDNPEEVTRKFGIATQPISWSRYLTGVARKLDRLFLKIPGKMVDLVQTLRHIRKRDLVIVPGTGILDDFGERPYGMPLDIFRWCLGARMVGARIALVSIGAGPIRHRLSRWLMTAAARMAHYRSYRDTQSKEFMESVGLDTGRDFVFPDVAFKLQTPAIPPPKSAGAERMTVGVGVMSYYGWYGFARGGEAIFAAYIKKLAKFVVYLLDNGHDVRLLTGELTDKTAVDALIEEVGRARPDLPSSRMIAEPSLSLNDLMLQISAVDIVVATRFHNVVCALKLGRPTISLGYARKNDVLMEEMGLGALCQHVERFDVESLIDQFATVVLSREDCRRRINDRVRQFEDDLDRQGAHLLTLI</sequence>
<dbReference type="EMBL" id="CP000874">
    <property type="protein sequence ID" value="ACP22807.1"/>
    <property type="molecule type" value="Genomic_DNA"/>
</dbReference>
<dbReference type="PANTHER" id="PTHR36836:SF1">
    <property type="entry name" value="COLANIC ACID BIOSYNTHESIS PROTEIN WCAK"/>
    <property type="match status" value="1"/>
</dbReference>
<dbReference type="InterPro" id="IPR007345">
    <property type="entry name" value="Polysacch_pyruvyl_Trfase"/>
</dbReference>
<dbReference type="RefSeq" id="WP_015887450.1">
    <property type="nucleotide sequence ID" value="NC_012586.1"/>
</dbReference>
<evidence type="ECO:0000259" key="2">
    <source>
        <dbReference type="Pfam" id="PF04230"/>
    </source>
</evidence>
<keyword evidence="3" id="KW-0614">Plasmid</keyword>
<reference evidence="3 4" key="2">
    <citation type="journal article" date="2009" name="Appl. Environ. Microbiol.">
        <title>Rhizobium sp. strain NGR234 possesses a remarkable number of secretion systems.</title>
        <authorList>
            <person name="Schmeisser C."/>
            <person name="Liesegang H."/>
            <person name="Krysciak D."/>
            <person name="Bakkou N."/>
            <person name="Le Quere A."/>
            <person name="Wollherr A."/>
            <person name="Heinemeyer I."/>
            <person name="Morgenstern B."/>
            <person name="Pommerening-Roeser A."/>
            <person name="Flores M."/>
            <person name="Palacios R."/>
            <person name="Brenner S."/>
            <person name="Gottschalk G."/>
            <person name="Schmitz R.A."/>
            <person name="Broughton W.J."/>
            <person name="Perret X."/>
            <person name="Strittmatter A.W."/>
            <person name="Streit W.R."/>
        </authorList>
    </citation>
    <scope>NUCLEOTIDE SEQUENCE [LARGE SCALE GENOMIC DNA]</scope>
    <source>
        <strain evidence="4">NBRC 101917 / NGR234</strain>
    </source>
</reference>
<proteinExistence type="predicted"/>
<dbReference type="OrthoDB" id="3358948at2"/>